<dbReference type="Gene3D" id="1.25.40.10">
    <property type="entry name" value="Tetratricopeptide repeat domain"/>
    <property type="match status" value="1"/>
</dbReference>
<dbReference type="SMART" id="SM00671">
    <property type="entry name" value="SEL1"/>
    <property type="match status" value="5"/>
</dbReference>
<accession>A0ABS5QBX1</accession>
<reference evidence="1 2" key="1">
    <citation type="submission" date="2021-05" db="EMBL/GenBank/DDBJ databases">
        <title>Roseococcus sp. XZZS9, whole genome shotgun sequencing project.</title>
        <authorList>
            <person name="Zhao G."/>
            <person name="Shen L."/>
        </authorList>
    </citation>
    <scope>NUCLEOTIDE SEQUENCE [LARGE SCALE GENOMIC DNA]</scope>
    <source>
        <strain evidence="1 2">XZZS9</strain>
    </source>
</reference>
<sequence length="320" mass="34638">MSRPVSAEPPPSLSYAEITGKSPEELARLLEGDPAEAARLLGAAARYGIVEAQAVYAQLLLDGRGVKRDPAAAFRWFEIAAGAGLLDATNMMGRCFELGWGVPVDRSRAAELYRDAAERGLDWGQYNYANLLARGDGVPLDRDAALIWYRRAADQGHVKSMNLVGRFTEEGWGGLAADPAAAEDWYRRAAEGGDFRGRFNHGAVLARRGEVEEAAGWFRKAAATGTLGFLRSMAAYLEQQSHAGLRLIGVEVLARCAESGEAADLFTYGIALVEQDPDAAREWLGKAAAMGHAQAREALAETGLRGRWTLFRAHMRKAGM</sequence>
<dbReference type="InterPro" id="IPR006597">
    <property type="entry name" value="Sel1-like"/>
</dbReference>
<dbReference type="PANTHER" id="PTHR11102:SF160">
    <property type="entry name" value="ERAD-ASSOCIATED E3 UBIQUITIN-PROTEIN LIGASE COMPONENT HRD3"/>
    <property type="match status" value="1"/>
</dbReference>
<dbReference type="PANTHER" id="PTHR11102">
    <property type="entry name" value="SEL-1-LIKE PROTEIN"/>
    <property type="match status" value="1"/>
</dbReference>
<protein>
    <submittedName>
        <fullName evidence="1">Sel1 repeat family protein</fullName>
    </submittedName>
</protein>
<dbReference type="RefSeq" id="WP_213669740.1">
    <property type="nucleotide sequence ID" value="NZ_JAHCDA010000002.1"/>
</dbReference>
<dbReference type="InterPro" id="IPR011990">
    <property type="entry name" value="TPR-like_helical_dom_sf"/>
</dbReference>
<keyword evidence="2" id="KW-1185">Reference proteome</keyword>
<organism evidence="1 2">
    <name type="scientific">Roseococcus pinisoli</name>
    <dbReference type="NCBI Taxonomy" id="2835040"/>
    <lineage>
        <taxon>Bacteria</taxon>
        <taxon>Pseudomonadati</taxon>
        <taxon>Pseudomonadota</taxon>
        <taxon>Alphaproteobacteria</taxon>
        <taxon>Acetobacterales</taxon>
        <taxon>Roseomonadaceae</taxon>
        <taxon>Roseococcus</taxon>
    </lineage>
</organism>
<evidence type="ECO:0000313" key="2">
    <source>
        <dbReference type="Proteomes" id="UP000766336"/>
    </source>
</evidence>
<comment type="caution">
    <text evidence="1">The sequence shown here is derived from an EMBL/GenBank/DDBJ whole genome shotgun (WGS) entry which is preliminary data.</text>
</comment>
<dbReference type="Proteomes" id="UP000766336">
    <property type="component" value="Unassembled WGS sequence"/>
</dbReference>
<dbReference type="EMBL" id="JAHCDA010000002">
    <property type="protein sequence ID" value="MBS7811029.1"/>
    <property type="molecule type" value="Genomic_DNA"/>
</dbReference>
<dbReference type="InterPro" id="IPR050767">
    <property type="entry name" value="Sel1_AlgK"/>
</dbReference>
<gene>
    <name evidence="1" type="ORF">KHU32_08770</name>
</gene>
<dbReference type="Pfam" id="PF08238">
    <property type="entry name" value="Sel1"/>
    <property type="match status" value="6"/>
</dbReference>
<dbReference type="SUPFAM" id="SSF81901">
    <property type="entry name" value="HCP-like"/>
    <property type="match status" value="1"/>
</dbReference>
<proteinExistence type="predicted"/>
<evidence type="ECO:0000313" key="1">
    <source>
        <dbReference type="EMBL" id="MBS7811029.1"/>
    </source>
</evidence>
<name>A0ABS5QBX1_9PROT</name>